<gene>
    <name evidence="1" type="primary">RvY_06701-1</name>
    <name evidence="1" type="synonym">RvY_06701.1</name>
    <name evidence="1" type="ORF">RvY_06701</name>
</gene>
<evidence type="ECO:0000313" key="2">
    <source>
        <dbReference type="Proteomes" id="UP000186922"/>
    </source>
</evidence>
<comment type="caution">
    <text evidence="1">The sequence shown here is derived from an EMBL/GenBank/DDBJ whole genome shotgun (WGS) entry which is preliminary data.</text>
</comment>
<proteinExistence type="predicted"/>
<dbReference type="Proteomes" id="UP000186922">
    <property type="component" value="Unassembled WGS sequence"/>
</dbReference>
<organism evidence="1 2">
    <name type="scientific">Ramazzottius varieornatus</name>
    <name type="common">Water bear</name>
    <name type="synonym">Tardigrade</name>
    <dbReference type="NCBI Taxonomy" id="947166"/>
    <lineage>
        <taxon>Eukaryota</taxon>
        <taxon>Metazoa</taxon>
        <taxon>Ecdysozoa</taxon>
        <taxon>Tardigrada</taxon>
        <taxon>Eutardigrada</taxon>
        <taxon>Parachela</taxon>
        <taxon>Hypsibioidea</taxon>
        <taxon>Ramazzottiidae</taxon>
        <taxon>Ramazzottius</taxon>
    </lineage>
</organism>
<reference evidence="1 2" key="1">
    <citation type="journal article" date="2016" name="Nat. Commun.">
        <title>Extremotolerant tardigrade genome and improved radiotolerance of human cultured cells by tardigrade-unique protein.</title>
        <authorList>
            <person name="Hashimoto T."/>
            <person name="Horikawa D.D."/>
            <person name="Saito Y."/>
            <person name="Kuwahara H."/>
            <person name="Kozuka-Hata H."/>
            <person name="Shin-I T."/>
            <person name="Minakuchi Y."/>
            <person name="Ohishi K."/>
            <person name="Motoyama A."/>
            <person name="Aizu T."/>
            <person name="Enomoto A."/>
            <person name="Kondo K."/>
            <person name="Tanaka S."/>
            <person name="Hara Y."/>
            <person name="Koshikawa S."/>
            <person name="Sagara H."/>
            <person name="Miura T."/>
            <person name="Yokobori S."/>
            <person name="Miyagawa K."/>
            <person name="Suzuki Y."/>
            <person name="Kubo T."/>
            <person name="Oyama M."/>
            <person name="Kohara Y."/>
            <person name="Fujiyama A."/>
            <person name="Arakawa K."/>
            <person name="Katayama T."/>
            <person name="Toyoda A."/>
            <person name="Kunieda T."/>
        </authorList>
    </citation>
    <scope>NUCLEOTIDE SEQUENCE [LARGE SCALE GENOMIC DNA]</scope>
    <source>
        <strain evidence="1 2">YOKOZUNA-1</strain>
    </source>
</reference>
<sequence length="85" mass="9742">MAEGFNKHFLRLPFPAFGYITPLLELSRKVVKAGHRASLATSESLLNDRRSRKMMTLQDETTIHFVRLDDGVQHVFDEQLTAEVL</sequence>
<keyword evidence="2" id="KW-1185">Reference proteome</keyword>
<dbReference type="Gene3D" id="3.40.50.2000">
    <property type="entry name" value="Glycogen Phosphorylase B"/>
    <property type="match status" value="1"/>
</dbReference>
<dbReference type="SUPFAM" id="SSF53756">
    <property type="entry name" value="UDP-Glycosyltransferase/glycogen phosphorylase"/>
    <property type="match status" value="1"/>
</dbReference>
<protein>
    <submittedName>
        <fullName evidence="1">Uncharacterized protein</fullName>
    </submittedName>
</protein>
<accession>A0A1D1V4W3</accession>
<dbReference type="EMBL" id="BDGG01000003">
    <property type="protein sequence ID" value="GAU95012.1"/>
    <property type="molecule type" value="Genomic_DNA"/>
</dbReference>
<dbReference type="OrthoDB" id="784102at2759"/>
<dbReference type="AlphaFoldDB" id="A0A1D1V4W3"/>
<name>A0A1D1V4W3_RAMVA</name>
<evidence type="ECO:0000313" key="1">
    <source>
        <dbReference type="EMBL" id="GAU95012.1"/>
    </source>
</evidence>